<dbReference type="AlphaFoldDB" id="A0A9P2TBK6"/>
<keyword evidence="2" id="KW-1185">Reference proteome</keyword>
<accession>A0A9P2TBK6</accession>
<proteinExistence type="predicted"/>
<organism evidence="1 2">
    <name type="scientific">Thermobifida fusca TM51</name>
    <dbReference type="NCBI Taxonomy" id="1169414"/>
    <lineage>
        <taxon>Bacteria</taxon>
        <taxon>Bacillati</taxon>
        <taxon>Actinomycetota</taxon>
        <taxon>Actinomycetes</taxon>
        <taxon>Streptosporangiales</taxon>
        <taxon>Nocardiopsidaceae</taxon>
        <taxon>Thermobifida</taxon>
    </lineage>
</organism>
<dbReference type="InterPro" id="IPR029021">
    <property type="entry name" value="Prot-tyrosine_phosphatase-like"/>
</dbReference>
<dbReference type="Proteomes" id="UP000014184">
    <property type="component" value="Unassembled WGS sequence"/>
</dbReference>
<reference evidence="1 2" key="1">
    <citation type="journal article" date="2013" name="Genome Announc.">
        <title>Draft Genome Sequence of the Lignocellulose Decomposer Thermobifida fusca Strain TM51.</title>
        <authorList>
            <person name="Toth A."/>
            <person name="Barna T."/>
            <person name="Nagy I."/>
            <person name="Horvath B."/>
            <person name="Nagy I."/>
            <person name="Tancsics A."/>
            <person name="Kriszt B."/>
            <person name="Baka E."/>
            <person name="Fekete C."/>
            <person name="Kukolya J."/>
        </authorList>
    </citation>
    <scope>NUCLEOTIDE SEQUENCE [LARGE SCALE GENOMIC DNA]</scope>
    <source>
        <strain evidence="1 2">TM51</strain>
    </source>
</reference>
<gene>
    <name evidence="1" type="ORF">TM51_08406</name>
</gene>
<evidence type="ECO:0000313" key="1">
    <source>
        <dbReference type="EMBL" id="EOR71271.1"/>
    </source>
</evidence>
<dbReference type="Gene3D" id="3.90.190.10">
    <property type="entry name" value="Protein tyrosine phosphatase superfamily"/>
    <property type="match status" value="1"/>
</dbReference>
<evidence type="ECO:0000313" key="2">
    <source>
        <dbReference type="Proteomes" id="UP000014184"/>
    </source>
</evidence>
<evidence type="ECO:0008006" key="3">
    <source>
        <dbReference type="Google" id="ProtNLM"/>
    </source>
</evidence>
<protein>
    <recommendedName>
        <fullName evidence="3">Tyrosine specific protein phosphatases domain-containing protein</fullName>
    </recommendedName>
</protein>
<comment type="caution">
    <text evidence="1">The sequence shown here is derived from an EMBL/GenBank/DDBJ whole genome shotgun (WGS) entry which is preliminary data.</text>
</comment>
<dbReference type="RefSeq" id="WP_016188735.1">
    <property type="nucleotide sequence ID" value="NZ_AOSG01000044.1"/>
</dbReference>
<dbReference type="SUPFAM" id="SSF52799">
    <property type="entry name" value="(Phosphotyrosine protein) phosphatases II"/>
    <property type="match status" value="1"/>
</dbReference>
<dbReference type="EMBL" id="AOSG01000044">
    <property type="protein sequence ID" value="EOR71271.1"/>
    <property type="molecule type" value="Genomic_DNA"/>
</dbReference>
<sequence length="366" mass="38957">MWDEWHVVWDRAAGAMVGGAAACLLLGEDPQPAEEYLAGIGGQAREAIRDLTAGPRELPGTPLARHWAAAVQRGVVDGILPDPVFPDSAHPAAVGWRAAAETPTPPLDLARGLFPCTQLTAAVQRAYTQGGLAAAQYAGVLAGARWGVSAIPLSVQRELAAATPQRVLVTAALVAARGPDPAAWPQRDTQVVPGLDREHRQPFAIPHPHDPGVVLCTMEYVRDSTDADAVVSLCRMGTRDHPPHLPRRDIVEVWLHDLPGANPNLHFVLDEAARMVAQLRDENKRVLLHCAACQSRTPAVAARYASAYRGADVVAALREIITTVAGHLNNPELSRAAAELAGVELPDPAAVLFPEGLPTLTRAPRI</sequence>
<name>A0A9P2TBK6_THEFU</name>